<dbReference type="GO" id="GO:0046656">
    <property type="term" value="P:folic acid biosynthetic process"/>
    <property type="evidence" value="ECO:0007669"/>
    <property type="project" value="UniProtKB-KW"/>
</dbReference>
<keyword evidence="5" id="KW-0808">Transferase</keyword>
<evidence type="ECO:0000256" key="8">
    <source>
        <dbReference type="ARBA" id="ARBA00031329"/>
    </source>
</evidence>
<name>A0A8K0JH27_9TREE</name>
<evidence type="ECO:0000256" key="10">
    <source>
        <dbReference type="SAM" id="MobiDB-lite"/>
    </source>
</evidence>
<comment type="similarity">
    <text evidence="3">In the C-terminal section; belongs to the anthranilate synthase component I family.</text>
</comment>
<dbReference type="PANTHER" id="PTHR11236:SF18">
    <property type="entry name" value="AMINODEOXYCHORISMATE SYNTHASE"/>
    <property type="match status" value="1"/>
</dbReference>
<evidence type="ECO:0000256" key="3">
    <source>
        <dbReference type="ARBA" id="ARBA00005970"/>
    </source>
</evidence>
<protein>
    <recommendedName>
        <fullName evidence="4">aminodeoxychorismate synthase</fullName>
        <ecNumber evidence="4">2.6.1.85</ecNumber>
    </recommendedName>
    <alternativeName>
        <fullName evidence="8">Para-aminobenzoate synthase</fullName>
    </alternativeName>
    <alternativeName>
        <fullName evidence="9">p-aminobenzoic acid synthase</fullName>
    </alternativeName>
</protein>
<dbReference type="UniPathway" id="UPA00077">
    <property type="reaction ID" value="UER00149"/>
</dbReference>
<sequence>MSSKPANPLPPVPPLPRTLILDYRDSYTNNLLSLFVSLYPDDEVRRKVVVVQADEITWDDLQTMLSDLDCILLSPGPGRPDIPADIGFALDLIRTTTIPLLGICLGMQALAVAYGGQIINTPDLKHGHVIPISFNFNPNSGSGSRSIFDLFPDHGNGTSDPSVVGQARLGSTKMVDKDVDVGNGKAPFGTEVQIEVQEEVQKEVQEEEVVGGQSVGNVGMVEMVTYNSLTVDPVLGFPSDELEVIAWHDDKRKLEDGTVVPVKTIQGLAHRTKPQYGVQFHPESIASSSGSLLLLSFLQKTHEYHTSKTLPTPTTALRTGYPPLTRRTLRMSSTYRQVEESRAASRVGSRAGSPGPGQGQNHGGRGGGRMRLVEERIEMVQGSAGGIEDVNEQVFRELTRRGNGRAEKLGTVWLDGVSNRAATTSSMSIPSFVLSYSLRTRTVICHFLNPETSRVAARRLRLSSRPAVDTFWKWFSRGSVELRRRLQDRTTGDRGQSLDMFARAASRRETGDRPTDTRWKGGWVGWWGYEMKEESLGGYEARTSGKGGEDEDGPDACWGWCDRILRRSKDGSWDICGVVDPGGQETTSPATVQTTEEAEDDGMEMLEWLESLGLQFGASPREWEQWLQTAKDVVGLAVSQRPDTRMKDRKDVLPAFKPLISAEGYKTGIEKCRKAIYDGNSYELTLTTRFVASSSSSSTRVDPLDMYAHLRQRNPAPYSTFVHFPTAGTTILSSSPERFVRIDADGRVEMKPIKGTRGRVKCVCDRGGVDCPGKGGPDCATRCAKLDDEVARELCSNAKERAENLMIVDLIRSDLQSCCSPSSVQVPKLIALETYESVHQLVTTVVGRLEQGISEIEAVERCFPPGSMTGAPKLRSVQILDDLEAPNRRRGVYSGALGYMGIDGQVDLSVVIRTIVAEYEPVTTDTDRQGMQEREVRYSLGAGGAITWLSDPQGEWDEVLTKVGSVTGSR</sequence>
<dbReference type="InterPro" id="IPR017926">
    <property type="entry name" value="GATASE"/>
</dbReference>
<dbReference type="InterPro" id="IPR015890">
    <property type="entry name" value="Chorismate_C"/>
</dbReference>
<reference evidence="13" key="1">
    <citation type="submission" date="2020-04" db="EMBL/GenBank/DDBJ databases">
        <title>Analysis of mating type loci in Filobasidium floriforme.</title>
        <authorList>
            <person name="Nowrousian M."/>
        </authorList>
    </citation>
    <scope>NUCLEOTIDE SEQUENCE</scope>
    <source>
        <strain evidence="13">CBS 6242</strain>
    </source>
</reference>
<evidence type="ECO:0000313" key="13">
    <source>
        <dbReference type="EMBL" id="KAG7529900.1"/>
    </source>
</evidence>
<feature type="compositionally biased region" description="Gly residues" evidence="10">
    <location>
        <begin position="354"/>
        <end position="368"/>
    </location>
</feature>
<evidence type="ECO:0000259" key="12">
    <source>
        <dbReference type="Pfam" id="PF00425"/>
    </source>
</evidence>
<dbReference type="SUPFAM" id="SSF52317">
    <property type="entry name" value="Class I glutamine amidotransferase-like"/>
    <property type="match status" value="1"/>
</dbReference>
<dbReference type="InterPro" id="IPR005801">
    <property type="entry name" value="ADC_synthase"/>
</dbReference>
<dbReference type="CDD" id="cd01743">
    <property type="entry name" value="GATase1_Anthranilate_Synthase"/>
    <property type="match status" value="1"/>
</dbReference>
<accession>A0A8K0JH27</accession>
<keyword evidence="6" id="KW-0289">Folate biosynthesis</keyword>
<feature type="domain" description="Glutamine amidotransferase" evidence="11">
    <location>
        <begin position="19"/>
        <end position="133"/>
    </location>
</feature>
<dbReference type="SUPFAM" id="SSF56322">
    <property type="entry name" value="ADC synthase"/>
    <property type="match status" value="1"/>
</dbReference>
<dbReference type="Gene3D" id="3.60.120.10">
    <property type="entry name" value="Anthranilate synthase"/>
    <property type="match status" value="1"/>
</dbReference>
<dbReference type="Pfam" id="PF00117">
    <property type="entry name" value="GATase"/>
    <property type="match status" value="2"/>
</dbReference>
<comment type="pathway">
    <text evidence="2">Cofactor biosynthesis; tetrahydrofolate biosynthesis; 4-aminobenzoate from chorismate: step 1/2.</text>
</comment>
<dbReference type="PROSITE" id="PS51273">
    <property type="entry name" value="GATASE_TYPE_1"/>
    <property type="match status" value="1"/>
</dbReference>
<dbReference type="PANTHER" id="PTHR11236">
    <property type="entry name" value="AMINOBENZOATE/ANTHRANILATE SYNTHASE"/>
    <property type="match status" value="1"/>
</dbReference>
<keyword evidence="7" id="KW-0315">Glutamine amidotransferase</keyword>
<evidence type="ECO:0000313" key="14">
    <source>
        <dbReference type="Proteomes" id="UP000812966"/>
    </source>
</evidence>
<keyword evidence="14" id="KW-1185">Reference proteome</keyword>
<dbReference type="InterPro" id="IPR019999">
    <property type="entry name" value="Anth_synth_I-like"/>
</dbReference>
<dbReference type="GO" id="GO:0005737">
    <property type="term" value="C:cytoplasm"/>
    <property type="evidence" value="ECO:0007669"/>
    <property type="project" value="TreeGrafter"/>
</dbReference>
<feature type="region of interest" description="Disordered" evidence="10">
    <location>
        <begin position="330"/>
        <end position="368"/>
    </location>
</feature>
<dbReference type="AlphaFoldDB" id="A0A8K0JH27"/>
<proteinExistence type="inferred from homology"/>
<feature type="domain" description="Glutamine amidotransferase" evidence="11">
    <location>
        <begin position="212"/>
        <end position="298"/>
    </location>
</feature>
<evidence type="ECO:0000256" key="6">
    <source>
        <dbReference type="ARBA" id="ARBA00022909"/>
    </source>
</evidence>
<dbReference type="PRINTS" id="PR00095">
    <property type="entry name" value="ANTSNTHASEI"/>
</dbReference>
<comment type="caution">
    <text evidence="13">The sequence shown here is derived from an EMBL/GenBank/DDBJ whole genome shotgun (WGS) entry which is preliminary data.</text>
</comment>
<evidence type="ECO:0000259" key="11">
    <source>
        <dbReference type="Pfam" id="PF00117"/>
    </source>
</evidence>
<dbReference type="EC" id="2.6.1.85" evidence="4"/>
<dbReference type="PRINTS" id="PR00099">
    <property type="entry name" value="CPSGATASE"/>
</dbReference>
<dbReference type="GO" id="GO:0046820">
    <property type="term" value="F:4-amino-4-deoxychorismate synthase activity"/>
    <property type="evidence" value="ECO:0007669"/>
    <property type="project" value="UniProtKB-EC"/>
</dbReference>
<evidence type="ECO:0000256" key="4">
    <source>
        <dbReference type="ARBA" id="ARBA00013139"/>
    </source>
</evidence>
<dbReference type="Pfam" id="PF00425">
    <property type="entry name" value="Chorismate_bind"/>
    <property type="match status" value="1"/>
</dbReference>
<dbReference type="Proteomes" id="UP000812966">
    <property type="component" value="Unassembled WGS sequence"/>
</dbReference>
<dbReference type="InterPro" id="IPR029062">
    <property type="entry name" value="Class_I_gatase-like"/>
</dbReference>
<dbReference type="Gene3D" id="3.40.50.880">
    <property type="match status" value="1"/>
</dbReference>
<dbReference type="InterPro" id="IPR006221">
    <property type="entry name" value="TrpG/PapA_dom"/>
</dbReference>
<organism evidence="13 14">
    <name type="scientific">Filobasidium floriforme</name>
    <dbReference type="NCBI Taxonomy" id="5210"/>
    <lineage>
        <taxon>Eukaryota</taxon>
        <taxon>Fungi</taxon>
        <taxon>Dikarya</taxon>
        <taxon>Basidiomycota</taxon>
        <taxon>Agaricomycotina</taxon>
        <taxon>Tremellomycetes</taxon>
        <taxon>Filobasidiales</taxon>
        <taxon>Filobasidiaceae</taxon>
        <taxon>Filobasidium</taxon>
    </lineage>
</organism>
<feature type="domain" description="Chorismate-utilising enzyme C-terminal" evidence="12">
    <location>
        <begin position="662"/>
        <end position="962"/>
    </location>
</feature>
<evidence type="ECO:0000256" key="5">
    <source>
        <dbReference type="ARBA" id="ARBA00022679"/>
    </source>
</evidence>
<gene>
    <name evidence="13" type="ORF">FFLO_05348</name>
</gene>
<evidence type="ECO:0000256" key="1">
    <source>
        <dbReference type="ARBA" id="ARBA00001000"/>
    </source>
</evidence>
<evidence type="ECO:0000256" key="7">
    <source>
        <dbReference type="ARBA" id="ARBA00022962"/>
    </source>
</evidence>
<dbReference type="GO" id="GO:0008153">
    <property type="term" value="P:4-aminobenzoate biosynthetic process"/>
    <property type="evidence" value="ECO:0007669"/>
    <property type="project" value="TreeGrafter"/>
</dbReference>
<comment type="catalytic activity">
    <reaction evidence="1">
        <text>chorismate + L-glutamine = 4-amino-4-deoxychorismate + L-glutamate</text>
        <dbReference type="Rhea" id="RHEA:11672"/>
        <dbReference type="ChEBI" id="CHEBI:29748"/>
        <dbReference type="ChEBI" id="CHEBI:29985"/>
        <dbReference type="ChEBI" id="CHEBI:58359"/>
        <dbReference type="ChEBI" id="CHEBI:58406"/>
        <dbReference type="EC" id="2.6.1.85"/>
    </reaction>
</comment>
<dbReference type="GO" id="GO:0046654">
    <property type="term" value="P:tetrahydrofolate biosynthetic process"/>
    <property type="evidence" value="ECO:0007669"/>
    <property type="project" value="UniProtKB-UniPathway"/>
</dbReference>
<dbReference type="GO" id="GO:0000162">
    <property type="term" value="P:L-tryptophan biosynthetic process"/>
    <property type="evidence" value="ECO:0007669"/>
    <property type="project" value="TreeGrafter"/>
</dbReference>
<evidence type="ECO:0000256" key="9">
    <source>
        <dbReference type="ARBA" id="ARBA00031904"/>
    </source>
</evidence>
<dbReference type="EMBL" id="JABELV010000132">
    <property type="protein sequence ID" value="KAG7529900.1"/>
    <property type="molecule type" value="Genomic_DNA"/>
</dbReference>
<evidence type="ECO:0000256" key="2">
    <source>
        <dbReference type="ARBA" id="ARBA00005009"/>
    </source>
</evidence>